<evidence type="ECO:0000256" key="1">
    <source>
        <dbReference type="ARBA" id="ARBA00023015"/>
    </source>
</evidence>
<dbReference type="GO" id="GO:0003700">
    <property type="term" value="F:DNA-binding transcription factor activity"/>
    <property type="evidence" value="ECO:0007669"/>
    <property type="project" value="InterPro"/>
</dbReference>
<keyword evidence="7" id="KW-1185">Reference proteome</keyword>
<dbReference type="PROSITE" id="PS51071">
    <property type="entry name" value="HTH_RPIR"/>
    <property type="match status" value="1"/>
</dbReference>
<evidence type="ECO:0000259" key="4">
    <source>
        <dbReference type="PROSITE" id="PS51071"/>
    </source>
</evidence>
<dbReference type="PROSITE" id="PS51464">
    <property type="entry name" value="SIS"/>
    <property type="match status" value="1"/>
</dbReference>
<organism evidence="6 7">
    <name type="scientific">Vibrio eleionomae</name>
    <dbReference type="NCBI Taxonomy" id="2653505"/>
    <lineage>
        <taxon>Bacteria</taxon>
        <taxon>Pseudomonadati</taxon>
        <taxon>Pseudomonadota</taxon>
        <taxon>Gammaproteobacteria</taxon>
        <taxon>Vibrionales</taxon>
        <taxon>Vibrionaceae</taxon>
        <taxon>Vibrio</taxon>
    </lineage>
</organism>
<dbReference type="Pfam" id="PF01418">
    <property type="entry name" value="HTH_6"/>
    <property type="match status" value="1"/>
</dbReference>
<keyword evidence="2" id="KW-0238">DNA-binding</keyword>
<dbReference type="SUPFAM" id="SSF53697">
    <property type="entry name" value="SIS domain"/>
    <property type="match status" value="1"/>
</dbReference>
<dbReference type="InterPro" id="IPR000281">
    <property type="entry name" value="HTH_RpiR"/>
</dbReference>
<dbReference type="PANTHER" id="PTHR30514:SF18">
    <property type="entry name" value="RPIR-FAMILY TRANSCRIPTIONAL REGULATOR"/>
    <property type="match status" value="1"/>
</dbReference>
<evidence type="ECO:0000259" key="5">
    <source>
        <dbReference type="PROSITE" id="PS51464"/>
    </source>
</evidence>
<keyword evidence="3" id="KW-0804">Transcription</keyword>
<keyword evidence="1" id="KW-0805">Transcription regulation</keyword>
<accession>A0A7X4LLY5</accession>
<dbReference type="RefSeq" id="WP_161156171.1">
    <property type="nucleotide sequence ID" value="NZ_WEKT01000023.1"/>
</dbReference>
<protein>
    <submittedName>
        <fullName evidence="6">SIS domain-containing protein</fullName>
    </submittedName>
</protein>
<dbReference type="InterPro" id="IPR001347">
    <property type="entry name" value="SIS_dom"/>
</dbReference>
<dbReference type="EMBL" id="WEKT01000023">
    <property type="protein sequence ID" value="MZI94092.1"/>
    <property type="molecule type" value="Genomic_DNA"/>
</dbReference>
<dbReference type="InterPro" id="IPR046348">
    <property type="entry name" value="SIS_dom_sf"/>
</dbReference>
<dbReference type="GO" id="GO:1901135">
    <property type="term" value="P:carbohydrate derivative metabolic process"/>
    <property type="evidence" value="ECO:0007669"/>
    <property type="project" value="InterPro"/>
</dbReference>
<dbReference type="AlphaFoldDB" id="A0A7X4LLY5"/>
<sequence>MREHPKNRFADKISQGSELLTPSDRKIADYLLRVYPLGLLQNAAEIAEELNITASTVTRFFPKIGYDNIKEARTDFREDIRFLINSPADRVRSDHKSHLDNDIFGWTVEQDIVNMQDTVRAVSKPTADEFVELMSDSKRKVFVLGTRKEAALAHYFFYQAASFHSDIHWLEPSNLVDQLVQLERDDVLVVFDFRRYSSYHLKACEYAQNQNAKVVVFGDSPIVPTNQFADCLFQVSTTGLSAFDSYTAAITLMNSLMSMLVEKNADRVEEKYRRLESLYEHFETFTYQSRAMKDKS</sequence>
<dbReference type="Pfam" id="PF01380">
    <property type="entry name" value="SIS"/>
    <property type="match status" value="1"/>
</dbReference>
<dbReference type="GO" id="GO:0097367">
    <property type="term" value="F:carbohydrate derivative binding"/>
    <property type="evidence" value="ECO:0007669"/>
    <property type="project" value="InterPro"/>
</dbReference>
<evidence type="ECO:0000313" key="7">
    <source>
        <dbReference type="Proteomes" id="UP000462621"/>
    </source>
</evidence>
<evidence type="ECO:0000313" key="6">
    <source>
        <dbReference type="EMBL" id="MZI94092.1"/>
    </source>
</evidence>
<dbReference type="SUPFAM" id="SSF46689">
    <property type="entry name" value="Homeodomain-like"/>
    <property type="match status" value="1"/>
</dbReference>
<dbReference type="InterPro" id="IPR047640">
    <property type="entry name" value="RpiR-like"/>
</dbReference>
<dbReference type="InterPro" id="IPR035472">
    <property type="entry name" value="RpiR-like_SIS"/>
</dbReference>
<proteinExistence type="predicted"/>
<feature type="domain" description="SIS" evidence="5">
    <location>
        <begin position="130"/>
        <end position="270"/>
    </location>
</feature>
<dbReference type="CDD" id="cd05013">
    <property type="entry name" value="SIS_RpiR"/>
    <property type="match status" value="1"/>
</dbReference>
<dbReference type="PANTHER" id="PTHR30514">
    <property type="entry name" value="GLUCOKINASE"/>
    <property type="match status" value="1"/>
</dbReference>
<dbReference type="GO" id="GO:0003677">
    <property type="term" value="F:DNA binding"/>
    <property type="evidence" value="ECO:0007669"/>
    <property type="project" value="UniProtKB-KW"/>
</dbReference>
<name>A0A7X4LLY5_9VIBR</name>
<feature type="domain" description="HTH rpiR-type" evidence="4">
    <location>
        <begin position="7"/>
        <end position="83"/>
    </location>
</feature>
<dbReference type="Proteomes" id="UP000462621">
    <property type="component" value="Unassembled WGS sequence"/>
</dbReference>
<evidence type="ECO:0000256" key="2">
    <source>
        <dbReference type="ARBA" id="ARBA00023125"/>
    </source>
</evidence>
<dbReference type="Gene3D" id="1.10.10.10">
    <property type="entry name" value="Winged helix-like DNA-binding domain superfamily/Winged helix DNA-binding domain"/>
    <property type="match status" value="1"/>
</dbReference>
<evidence type="ECO:0000256" key="3">
    <source>
        <dbReference type="ARBA" id="ARBA00023163"/>
    </source>
</evidence>
<gene>
    <name evidence="6" type="ORF">F9817_12905</name>
</gene>
<comment type="caution">
    <text evidence="6">The sequence shown here is derived from an EMBL/GenBank/DDBJ whole genome shotgun (WGS) entry which is preliminary data.</text>
</comment>
<dbReference type="Gene3D" id="3.40.50.10490">
    <property type="entry name" value="Glucose-6-phosphate isomerase like protein, domain 1"/>
    <property type="match status" value="1"/>
</dbReference>
<dbReference type="InterPro" id="IPR036388">
    <property type="entry name" value="WH-like_DNA-bd_sf"/>
</dbReference>
<dbReference type="InterPro" id="IPR009057">
    <property type="entry name" value="Homeodomain-like_sf"/>
</dbReference>
<reference evidence="6 7" key="1">
    <citation type="submission" date="2019-10" db="EMBL/GenBank/DDBJ databases">
        <title>Vibrio sp. nov. isolated from a shrimp pond.</title>
        <authorList>
            <person name="Gomez-Gil B."/>
            <person name="Enciso-Ibarra J."/>
            <person name="Enciso-Ibarra K."/>
            <person name="Bolan-Mejia C."/>
        </authorList>
    </citation>
    <scope>NUCLEOTIDE SEQUENCE [LARGE SCALE GENOMIC DNA]</scope>
    <source>
        <strain evidence="6 7">CAIM 722</strain>
    </source>
</reference>